<dbReference type="PANTHER" id="PTHR11404">
    <property type="entry name" value="SUPEROXIDE DISMUTASE 2"/>
    <property type="match status" value="1"/>
</dbReference>
<dbReference type="EMBL" id="SGJP01000031">
    <property type="protein sequence ID" value="NFA61423.1"/>
    <property type="molecule type" value="Genomic_DNA"/>
</dbReference>
<comment type="similarity">
    <text evidence="1">Belongs to the iron/manganese superoxide dismutase family.</text>
</comment>
<dbReference type="GO" id="GO:0004784">
    <property type="term" value="F:superoxide dismutase activity"/>
    <property type="evidence" value="ECO:0007669"/>
    <property type="project" value="UniProtKB-EC"/>
</dbReference>
<comment type="caution">
    <text evidence="6">The sequence shown here is derived from an EMBL/GenBank/DDBJ whole genome shotgun (WGS) entry which is preliminary data.</text>
</comment>
<dbReference type="GO" id="GO:0046872">
    <property type="term" value="F:metal ion binding"/>
    <property type="evidence" value="ECO:0007669"/>
    <property type="project" value="UniProtKB-KW"/>
</dbReference>
<dbReference type="PANTHER" id="PTHR11404:SF6">
    <property type="entry name" value="SUPEROXIDE DISMUTASE [MN], MITOCHONDRIAL"/>
    <property type="match status" value="1"/>
</dbReference>
<proteinExistence type="inferred from homology"/>
<evidence type="ECO:0000256" key="1">
    <source>
        <dbReference type="ARBA" id="ARBA00008714"/>
    </source>
</evidence>
<dbReference type="Gene3D" id="3.55.40.20">
    <property type="entry name" value="Iron/manganese superoxide dismutase, C-terminal domain"/>
    <property type="match status" value="1"/>
</dbReference>
<dbReference type="AlphaFoldDB" id="A0A6M0T244"/>
<accession>A0A6M0T244</accession>
<evidence type="ECO:0000256" key="2">
    <source>
        <dbReference type="ARBA" id="ARBA00012682"/>
    </source>
</evidence>
<dbReference type="Pfam" id="PF02777">
    <property type="entry name" value="Sod_Fe_C"/>
    <property type="match status" value="1"/>
</dbReference>
<dbReference type="EC" id="1.15.1.1" evidence="2"/>
<name>A0A6M0T244_CLOBO</name>
<evidence type="ECO:0000313" key="6">
    <source>
        <dbReference type="EMBL" id="NFA61423.1"/>
    </source>
</evidence>
<gene>
    <name evidence="6" type="ORF">EXM42_13765</name>
</gene>
<dbReference type="InterPro" id="IPR019832">
    <property type="entry name" value="Mn/Fe_SOD_C"/>
</dbReference>
<organism evidence="6 7">
    <name type="scientific">Clostridium botulinum</name>
    <dbReference type="NCBI Taxonomy" id="1491"/>
    <lineage>
        <taxon>Bacteria</taxon>
        <taxon>Bacillati</taxon>
        <taxon>Bacillota</taxon>
        <taxon>Clostridia</taxon>
        <taxon>Eubacteriales</taxon>
        <taxon>Clostridiaceae</taxon>
        <taxon>Clostridium</taxon>
    </lineage>
</organism>
<dbReference type="Proteomes" id="UP000473089">
    <property type="component" value="Unassembled WGS sequence"/>
</dbReference>
<keyword evidence="3" id="KW-0479">Metal-binding</keyword>
<dbReference type="SUPFAM" id="SSF54719">
    <property type="entry name" value="Fe,Mn superoxide dismutase (SOD), C-terminal domain"/>
    <property type="match status" value="1"/>
</dbReference>
<feature type="domain" description="Manganese/iron superoxide dismutase C-terminal" evidence="5">
    <location>
        <begin position="9"/>
        <end position="72"/>
    </location>
</feature>
<evidence type="ECO:0000256" key="3">
    <source>
        <dbReference type="ARBA" id="ARBA00022723"/>
    </source>
</evidence>
<evidence type="ECO:0000256" key="4">
    <source>
        <dbReference type="ARBA" id="ARBA00023002"/>
    </source>
</evidence>
<evidence type="ECO:0000313" key="7">
    <source>
        <dbReference type="Proteomes" id="UP000473089"/>
    </source>
</evidence>
<keyword evidence="4" id="KW-0560">Oxidoreductase</keyword>
<dbReference type="InterPro" id="IPR036314">
    <property type="entry name" value="SOD_C_sf"/>
</dbReference>
<reference evidence="6 7" key="1">
    <citation type="submission" date="2019-02" db="EMBL/GenBank/DDBJ databases">
        <title>Genome sequencing of Clostridium botulinum clinical isolates.</title>
        <authorList>
            <person name="Brunt J."/>
            <person name="Van Vliet A.H.M."/>
            <person name="Stringer S.C."/>
            <person name="Grant K.A."/>
            <person name="Carter A.C."/>
            <person name="Peck M.W."/>
        </authorList>
    </citation>
    <scope>NUCLEOTIDE SEQUENCE [LARGE SCALE GENOMIC DNA]</scope>
    <source>
        <strain evidence="6 7">R1125/03</strain>
    </source>
</reference>
<protein>
    <recommendedName>
        <fullName evidence="2">superoxide dismutase</fullName>
        <ecNumber evidence="2">1.15.1.1</ecNumber>
    </recommendedName>
</protein>
<evidence type="ECO:0000259" key="5">
    <source>
        <dbReference type="Pfam" id="PF02777"/>
    </source>
</evidence>
<dbReference type="InterPro" id="IPR050265">
    <property type="entry name" value="Fe/Mn_Superoxide_Dismutase"/>
</dbReference>
<sequence length="100" mass="12093">MKICVVLDIDELDNKLHIFGSDSHDNSAIWLDYPLLIMDVYEHAYFIDFGMDKKKYMDAFFQNINWNLVNNRLNMYYNLINSLNNNIFLANNMNYRNMFY</sequence>